<reference evidence="1" key="1">
    <citation type="journal article" date="2021" name="Environ. Microbiol.">
        <title>Gene family expansions and transcriptome signatures uncover fungal adaptations to wood decay.</title>
        <authorList>
            <person name="Hage H."/>
            <person name="Miyauchi S."/>
            <person name="Viragh M."/>
            <person name="Drula E."/>
            <person name="Min B."/>
            <person name="Chaduli D."/>
            <person name="Navarro D."/>
            <person name="Favel A."/>
            <person name="Norest M."/>
            <person name="Lesage-Meessen L."/>
            <person name="Balint B."/>
            <person name="Merenyi Z."/>
            <person name="de Eugenio L."/>
            <person name="Morin E."/>
            <person name="Martinez A.T."/>
            <person name="Baldrian P."/>
            <person name="Stursova M."/>
            <person name="Martinez M.J."/>
            <person name="Novotny C."/>
            <person name="Magnuson J.K."/>
            <person name="Spatafora J.W."/>
            <person name="Maurice S."/>
            <person name="Pangilinan J."/>
            <person name="Andreopoulos W."/>
            <person name="LaButti K."/>
            <person name="Hundley H."/>
            <person name="Na H."/>
            <person name="Kuo A."/>
            <person name="Barry K."/>
            <person name="Lipzen A."/>
            <person name="Henrissat B."/>
            <person name="Riley R."/>
            <person name="Ahrendt S."/>
            <person name="Nagy L.G."/>
            <person name="Grigoriev I.V."/>
            <person name="Martin F."/>
            <person name="Rosso M.N."/>
        </authorList>
    </citation>
    <scope>NUCLEOTIDE SEQUENCE</scope>
    <source>
        <strain evidence="1">CBS 384.51</strain>
    </source>
</reference>
<evidence type="ECO:0000313" key="2">
    <source>
        <dbReference type="Proteomes" id="UP001055072"/>
    </source>
</evidence>
<accession>A0ACB8U8N2</accession>
<keyword evidence="2" id="KW-1185">Reference proteome</keyword>
<dbReference type="Proteomes" id="UP001055072">
    <property type="component" value="Unassembled WGS sequence"/>
</dbReference>
<evidence type="ECO:0000313" key="1">
    <source>
        <dbReference type="EMBL" id="KAI0090563.1"/>
    </source>
</evidence>
<sequence length="365" mass="39929">MSSPSIFLLGATGYLGSEFLILLAEAYPDYPINALVRNATEARKEKLERIHPNLKVTEGSLDDESIIREAAIKADIVINTASSDHWPSVKATLDGLETSSAKRPGNPPLYIHVSGCGIISDNARGQGPVSGKVWSDIGLDLKDCDQTNTHLPSDIPIVTAGTRKENPVRTIIIYPAQIYGVGRGIQRTTLWLRIFMDYAKTVGYAGTWGAGLNGQNTIHIRDMADICLFIFRKALVSEADEGADGLYFSSTETTITYGEWARKMGDHLYKKGLVKEPGAKPMPDEVVEPLGNYGWSLLGGNMLGRADRLTRMGWKPVYSDQIALLDDLPEAIDACAEDMGWTTAETQSADAPSLRYDGQNLYSER</sequence>
<organism evidence="1 2">
    <name type="scientific">Irpex rosettiformis</name>
    <dbReference type="NCBI Taxonomy" id="378272"/>
    <lineage>
        <taxon>Eukaryota</taxon>
        <taxon>Fungi</taxon>
        <taxon>Dikarya</taxon>
        <taxon>Basidiomycota</taxon>
        <taxon>Agaricomycotina</taxon>
        <taxon>Agaricomycetes</taxon>
        <taxon>Polyporales</taxon>
        <taxon>Irpicaceae</taxon>
        <taxon>Irpex</taxon>
    </lineage>
</organism>
<protein>
    <submittedName>
        <fullName evidence="1">Uncharacterized protein</fullName>
    </submittedName>
</protein>
<proteinExistence type="predicted"/>
<dbReference type="EMBL" id="MU274907">
    <property type="protein sequence ID" value="KAI0090563.1"/>
    <property type="molecule type" value="Genomic_DNA"/>
</dbReference>
<comment type="caution">
    <text evidence="1">The sequence shown here is derived from an EMBL/GenBank/DDBJ whole genome shotgun (WGS) entry which is preliminary data.</text>
</comment>
<gene>
    <name evidence="1" type="ORF">BDY19DRAFT_887189</name>
</gene>
<name>A0ACB8U8N2_9APHY</name>